<protein>
    <recommendedName>
        <fullName evidence="4">DUF995 domain-containing protein</fullName>
    </recommendedName>
</protein>
<proteinExistence type="predicted"/>
<feature type="chain" id="PRO_5003327143" description="DUF995 domain-containing protein" evidence="1">
    <location>
        <begin position="26"/>
        <end position="132"/>
    </location>
</feature>
<evidence type="ECO:0000256" key="1">
    <source>
        <dbReference type="SAM" id="SignalP"/>
    </source>
</evidence>
<evidence type="ECO:0000313" key="2">
    <source>
        <dbReference type="EMBL" id="EGK72106.1"/>
    </source>
</evidence>
<dbReference type="eggNOG" id="ENOG5031ARN">
    <property type="taxonomic scope" value="Bacteria"/>
</dbReference>
<name>F5RBD5_METUF</name>
<keyword evidence="1" id="KW-0732">Signal</keyword>
<dbReference type="STRING" id="1000565.METUNv1_01578"/>
<evidence type="ECO:0000313" key="3">
    <source>
        <dbReference type="Proteomes" id="UP000005019"/>
    </source>
</evidence>
<dbReference type="AlphaFoldDB" id="F5RBD5"/>
<dbReference type="RefSeq" id="WP_008060504.1">
    <property type="nucleotide sequence ID" value="NZ_AFHG01000043.1"/>
</dbReference>
<gene>
    <name evidence="2" type="ORF">METUNv1_01578</name>
</gene>
<sequence>MKLNVCAARWSFAVATLAVAFNTTAADKGWLKLRGTALTQAFTNQDFGDGVHFAYQFLERGDLRGTDMGRPTQGYWRVAGSELCWRWTKSRDPEACYEVRQQGASIRLFLDGQEVLTGKLTPLSPKPMEVTR</sequence>
<organism evidence="2 3">
    <name type="scientific">Methyloversatilis universalis (strain ATCC BAA-1314 / DSM 25237 / JCM 13912 / CCUG 52030 / FAM5)</name>
    <dbReference type="NCBI Taxonomy" id="1000565"/>
    <lineage>
        <taxon>Bacteria</taxon>
        <taxon>Pseudomonadati</taxon>
        <taxon>Pseudomonadota</taxon>
        <taxon>Betaproteobacteria</taxon>
        <taxon>Nitrosomonadales</taxon>
        <taxon>Sterolibacteriaceae</taxon>
        <taxon>Methyloversatilis</taxon>
    </lineage>
</organism>
<evidence type="ECO:0008006" key="4">
    <source>
        <dbReference type="Google" id="ProtNLM"/>
    </source>
</evidence>
<accession>F5RBD5</accession>
<comment type="caution">
    <text evidence="2">The sequence shown here is derived from an EMBL/GenBank/DDBJ whole genome shotgun (WGS) entry which is preliminary data.</text>
</comment>
<dbReference type="OrthoDB" id="8899283at2"/>
<feature type="signal peptide" evidence="1">
    <location>
        <begin position="1"/>
        <end position="25"/>
    </location>
</feature>
<reference evidence="2 3" key="1">
    <citation type="journal article" date="2011" name="J. Bacteriol.">
        <title>Genome sequence of Methyloversatilis universalis FAM5T, a methylotrophic representative of the order Rhodocyclales.</title>
        <authorList>
            <person name="Kittichotirat W."/>
            <person name="Good N.M."/>
            <person name="Hall R."/>
            <person name="Bringel F."/>
            <person name="Lajus A."/>
            <person name="Medigue C."/>
            <person name="Smalley N.E."/>
            <person name="Beck D."/>
            <person name="Bumgarner R."/>
            <person name="Vuilleumier S."/>
            <person name="Kalyuzhnaya M.G."/>
        </authorList>
    </citation>
    <scope>NUCLEOTIDE SEQUENCE [LARGE SCALE GENOMIC DNA]</scope>
    <source>
        <strain evidence="3">ATCC BAA-1314 / JCM 13912 / FAM5</strain>
    </source>
</reference>
<keyword evidence="3" id="KW-1185">Reference proteome</keyword>
<dbReference type="EMBL" id="AFHG01000043">
    <property type="protein sequence ID" value="EGK72106.1"/>
    <property type="molecule type" value="Genomic_DNA"/>
</dbReference>
<dbReference type="Proteomes" id="UP000005019">
    <property type="component" value="Unassembled WGS sequence"/>
</dbReference>